<protein>
    <recommendedName>
        <fullName evidence="3">Thioredoxin domain-containing protein</fullName>
    </recommendedName>
</protein>
<dbReference type="CDD" id="cd02947">
    <property type="entry name" value="TRX_family"/>
    <property type="match status" value="1"/>
</dbReference>
<accession>A0AAD3DB09</accession>
<dbReference type="InterPro" id="IPR013766">
    <property type="entry name" value="Thioredoxin_domain"/>
</dbReference>
<evidence type="ECO:0000313" key="4">
    <source>
        <dbReference type="EMBL" id="GFH61121.1"/>
    </source>
</evidence>
<dbReference type="PANTHER" id="PTHR43601">
    <property type="entry name" value="THIOREDOXIN, MITOCHONDRIAL"/>
    <property type="match status" value="1"/>
</dbReference>
<feature type="signal peptide" evidence="2">
    <location>
        <begin position="1"/>
        <end position="17"/>
    </location>
</feature>
<organism evidence="4 5">
    <name type="scientific">Chaetoceros tenuissimus</name>
    <dbReference type="NCBI Taxonomy" id="426638"/>
    <lineage>
        <taxon>Eukaryota</taxon>
        <taxon>Sar</taxon>
        <taxon>Stramenopiles</taxon>
        <taxon>Ochrophyta</taxon>
        <taxon>Bacillariophyta</taxon>
        <taxon>Coscinodiscophyceae</taxon>
        <taxon>Chaetocerotophycidae</taxon>
        <taxon>Chaetocerotales</taxon>
        <taxon>Chaetocerotaceae</taxon>
        <taxon>Chaetoceros</taxon>
    </lineage>
</organism>
<name>A0AAD3DB09_9STRA</name>
<dbReference type="AlphaFoldDB" id="A0AAD3DB09"/>
<dbReference type="GO" id="GO:0045454">
    <property type="term" value="P:cell redox homeostasis"/>
    <property type="evidence" value="ECO:0007669"/>
    <property type="project" value="TreeGrafter"/>
</dbReference>
<dbReference type="Gene3D" id="3.40.30.10">
    <property type="entry name" value="Glutaredoxin"/>
    <property type="match status" value="1"/>
</dbReference>
<sequence length="233" mass="26651">MYKHLILVAVYIAQVQAFSAIPRNTNGHIDLVSSSSESTTSLGLAREGFDTKLYYKNKEYDDEAENTTTNKITNSAVAVPIADVKKEDAVTKPEISRVVSGVKKQSNNIHMVITLDDFREKLKENEDRLLIVRFYSHFCKSCQAITPRFNRLARRNPKVSFLDIPITKDNKDLAEANGVIAVPYAHIYAPNMGLVDEMRIGKMYWDDFEDSFYSYINGYCNTYDGYENPRKEY</sequence>
<keyword evidence="5" id="KW-1185">Reference proteome</keyword>
<comment type="similarity">
    <text evidence="1">Belongs to the thioredoxin family.</text>
</comment>
<reference evidence="4 5" key="1">
    <citation type="journal article" date="2021" name="Sci. Rep.">
        <title>The genome of the diatom Chaetoceros tenuissimus carries an ancient integrated fragment of an extant virus.</title>
        <authorList>
            <person name="Hongo Y."/>
            <person name="Kimura K."/>
            <person name="Takaki Y."/>
            <person name="Yoshida Y."/>
            <person name="Baba S."/>
            <person name="Kobayashi G."/>
            <person name="Nagasaki K."/>
            <person name="Hano T."/>
            <person name="Tomaru Y."/>
        </authorList>
    </citation>
    <scope>NUCLEOTIDE SEQUENCE [LARGE SCALE GENOMIC DNA]</scope>
    <source>
        <strain evidence="4 5">NIES-3715</strain>
    </source>
</reference>
<gene>
    <name evidence="4" type="ORF">CTEN210_17597</name>
</gene>
<evidence type="ECO:0000256" key="2">
    <source>
        <dbReference type="SAM" id="SignalP"/>
    </source>
</evidence>
<proteinExistence type="inferred from homology"/>
<feature type="domain" description="Thioredoxin" evidence="3">
    <location>
        <begin position="75"/>
        <end position="217"/>
    </location>
</feature>
<dbReference type="InterPro" id="IPR036249">
    <property type="entry name" value="Thioredoxin-like_sf"/>
</dbReference>
<dbReference type="PANTHER" id="PTHR43601:SF32">
    <property type="entry name" value="THIOREDOXIN-LIKE 2-2, CHLOROPLASTIC"/>
    <property type="match status" value="1"/>
</dbReference>
<keyword evidence="2" id="KW-0732">Signal</keyword>
<feature type="chain" id="PRO_5042023443" description="Thioredoxin domain-containing protein" evidence="2">
    <location>
        <begin position="18"/>
        <end position="233"/>
    </location>
</feature>
<evidence type="ECO:0000313" key="5">
    <source>
        <dbReference type="Proteomes" id="UP001054902"/>
    </source>
</evidence>
<evidence type="ECO:0000259" key="3">
    <source>
        <dbReference type="PROSITE" id="PS51352"/>
    </source>
</evidence>
<dbReference type="EMBL" id="BLLK01000071">
    <property type="protein sequence ID" value="GFH61121.1"/>
    <property type="molecule type" value="Genomic_DNA"/>
</dbReference>
<dbReference type="Proteomes" id="UP001054902">
    <property type="component" value="Unassembled WGS sequence"/>
</dbReference>
<comment type="caution">
    <text evidence="4">The sequence shown here is derived from an EMBL/GenBank/DDBJ whole genome shotgun (WGS) entry which is preliminary data.</text>
</comment>
<evidence type="ECO:0000256" key="1">
    <source>
        <dbReference type="ARBA" id="ARBA00008987"/>
    </source>
</evidence>
<dbReference type="Pfam" id="PF00085">
    <property type="entry name" value="Thioredoxin"/>
    <property type="match status" value="1"/>
</dbReference>
<dbReference type="PROSITE" id="PS51352">
    <property type="entry name" value="THIOREDOXIN_2"/>
    <property type="match status" value="1"/>
</dbReference>
<dbReference type="SUPFAM" id="SSF52833">
    <property type="entry name" value="Thioredoxin-like"/>
    <property type="match status" value="1"/>
</dbReference>